<evidence type="ECO:0000313" key="5">
    <source>
        <dbReference type="Proteomes" id="UP000067689"/>
    </source>
</evidence>
<dbReference type="KEGG" id="aer:AERYTH_03950"/>
<evidence type="ECO:0000256" key="2">
    <source>
        <dbReference type="PROSITE-ProRule" id="PRU00335"/>
    </source>
</evidence>
<protein>
    <submittedName>
        <fullName evidence="4">TetR family transcriptional regulator</fullName>
    </submittedName>
</protein>
<dbReference type="AlphaFoldDB" id="A0A0U4B7C5"/>
<dbReference type="InterPro" id="IPR050109">
    <property type="entry name" value="HTH-type_TetR-like_transc_reg"/>
</dbReference>
<dbReference type="GO" id="GO:0000976">
    <property type="term" value="F:transcription cis-regulatory region binding"/>
    <property type="evidence" value="ECO:0007669"/>
    <property type="project" value="TreeGrafter"/>
</dbReference>
<dbReference type="PANTHER" id="PTHR30055:SF200">
    <property type="entry name" value="HTH-TYPE TRANSCRIPTIONAL REPRESSOR BDCR"/>
    <property type="match status" value="1"/>
</dbReference>
<gene>
    <name evidence="4" type="ORF">AERYTH_03950</name>
</gene>
<accession>A0A0U4B7C5</accession>
<dbReference type="InterPro" id="IPR036271">
    <property type="entry name" value="Tet_transcr_reg_TetR-rel_C_sf"/>
</dbReference>
<dbReference type="PROSITE" id="PS50977">
    <property type="entry name" value="HTH_TETR_2"/>
    <property type="match status" value="1"/>
</dbReference>
<dbReference type="OrthoDB" id="4214267at2"/>
<dbReference type="Gene3D" id="1.10.357.10">
    <property type="entry name" value="Tetracycline Repressor, domain 2"/>
    <property type="match status" value="1"/>
</dbReference>
<dbReference type="PANTHER" id="PTHR30055">
    <property type="entry name" value="HTH-TYPE TRANSCRIPTIONAL REGULATOR RUTR"/>
    <property type="match status" value="1"/>
</dbReference>
<dbReference type="PRINTS" id="PR00455">
    <property type="entry name" value="HTHTETR"/>
</dbReference>
<keyword evidence="5" id="KW-1185">Reference proteome</keyword>
<evidence type="ECO:0000313" key="4">
    <source>
        <dbReference type="EMBL" id="ALX03913.1"/>
    </source>
</evidence>
<sequence length="186" mass="20008">MALRTSTETRLLDAADELFFTGGVAATPVDAVLARAGVSAATLYRGFASKEALLAAALERRHRAWTQTWDDAVERQTTPQARLLAVFDALETFRHGPLGSRWCAFLGTAAEHVSPPPELAAALRLETEHLRDRLAELAEEVAPGRGEQLGEQLLLVVTGDLAMRLRTPGRSTDVARAVAATLVRAA</sequence>
<dbReference type="Proteomes" id="UP000067689">
    <property type="component" value="Chromosome"/>
</dbReference>
<dbReference type="SUPFAM" id="SSF46689">
    <property type="entry name" value="Homeodomain-like"/>
    <property type="match status" value="1"/>
</dbReference>
<dbReference type="GO" id="GO:0003700">
    <property type="term" value="F:DNA-binding transcription factor activity"/>
    <property type="evidence" value="ECO:0007669"/>
    <property type="project" value="TreeGrafter"/>
</dbReference>
<feature type="DNA-binding region" description="H-T-H motif" evidence="2">
    <location>
        <begin position="28"/>
        <end position="47"/>
    </location>
</feature>
<proteinExistence type="predicted"/>
<dbReference type="PATRIC" id="fig|2041.4.peg.827"/>
<feature type="domain" description="HTH tetR-type" evidence="3">
    <location>
        <begin position="5"/>
        <end position="65"/>
    </location>
</feature>
<dbReference type="EMBL" id="CP011502">
    <property type="protein sequence ID" value="ALX03913.1"/>
    <property type="molecule type" value="Genomic_DNA"/>
</dbReference>
<evidence type="ECO:0000259" key="3">
    <source>
        <dbReference type="PROSITE" id="PS50977"/>
    </source>
</evidence>
<evidence type="ECO:0000256" key="1">
    <source>
        <dbReference type="ARBA" id="ARBA00023125"/>
    </source>
</evidence>
<dbReference type="SUPFAM" id="SSF48498">
    <property type="entry name" value="Tetracyclin repressor-like, C-terminal domain"/>
    <property type="match status" value="1"/>
</dbReference>
<organism evidence="4 5">
    <name type="scientific">Aeromicrobium erythreum</name>
    <dbReference type="NCBI Taxonomy" id="2041"/>
    <lineage>
        <taxon>Bacteria</taxon>
        <taxon>Bacillati</taxon>
        <taxon>Actinomycetota</taxon>
        <taxon>Actinomycetes</taxon>
        <taxon>Propionibacteriales</taxon>
        <taxon>Nocardioidaceae</taxon>
        <taxon>Aeromicrobium</taxon>
    </lineage>
</organism>
<dbReference type="InterPro" id="IPR001647">
    <property type="entry name" value="HTH_TetR"/>
</dbReference>
<reference evidence="4 5" key="1">
    <citation type="journal article" date="1991" name="Int. J. Syst. Bacteriol.">
        <title>Description of the erythromycin-producing bacterium Arthrobacter sp. strain NRRL B-3381 as Aeromicrobium erythreum gen. nov., sp. nov.</title>
        <authorList>
            <person name="Miller E.S."/>
            <person name="Woese C.R."/>
            <person name="Brenner S."/>
        </authorList>
    </citation>
    <scope>NUCLEOTIDE SEQUENCE [LARGE SCALE GENOMIC DNA]</scope>
    <source>
        <strain evidence="4 5">AR18</strain>
    </source>
</reference>
<dbReference type="InterPro" id="IPR009057">
    <property type="entry name" value="Homeodomain-like_sf"/>
</dbReference>
<dbReference type="Pfam" id="PF00440">
    <property type="entry name" value="TetR_N"/>
    <property type="match status" value="1"/>
</dbReference>
<dbReference type="RefSeq" id="WP_067854912.1">
    <property type="nucleotide sequence ID" value="NZ_CP011502.1"/>
</dbReference>
<keyword evidence="1 2" id="KW-0238">DNA-binding</keyword>
<name>A0A0U4B7C5_9ACTN</name>